<dbReference type="HOGENOM" id="CLU_042258_0_0_0"/>
<evidence type="ECO:0000256" key="4">
    <source>
        <dbReference type="ARBA" id="ARBA00023004"/>
    </source>
</evidence>
<dbReference type="GO" id="GO:0141197">
    <property type="term" value="F:4-hydroxy-3-methylbut-2-enyl-diphosphate synthase activity (flavodoxin)"/>
    <property type="evidence" value="ECO:0007669"/>
    <property type="project" value="UniProtKB-EC"/>
</dbReference>
<dbReference type="HAMAP" id="MF_00159">
    <property type="entry name" value="IspG"/>
    <property type="match status" value="1"/>
</dbReference>
<dbReference type="Pfam" id="PF26540">
    <property type="entry name" value="GcpE_C"/>
    <property type="match status" value="1"/>
</dbReference>
<keyword evidence="1 7" id="KW-0004">4Fe-4S</keyword>
<keyword evidence="2 7" id="KW-0479">Metal-binding</keyword>
<evidence type="ECO:0000256" key="3">
    <source>
        <dbReference type="ARBA" id="ARBA00023002"/>
    </source>
</evidence>
<dbReference type="STRING" id="885272.JonanDRAFT_0699"/>
<dbReference type="NCBIfam" id="TIGR00612">
    <property type="entry name" value="ispG_gcpE"/>
    <property type="match status" value="1"/>
</dbReference>
<dbReference type="AlphaFoldDB" id="H0UK76"/>
<feature type="domain" description="IspG C-terminal" evidence="9">
    <location>
        <begin position="259"/>
        <end position="344"/>
    </location>
</feature>
<dbReference type="GO" id="GO:0046429">
    <property type="term" value="F:4-hydroxy-3-methylbut-2-en-1-yl diphosphate synthase activity (ferredoxin)"/>
    <property type="evidence" value="ECO:0007669"/>
    <property type="project" value="UniProtKB-UniRule"/>
</dbReference>
<dbReference type="InterPro" id="IPR045854">
    <property type="entry name" value="NO2/SO3_Rdtase_4Fe4S_sf"/>
</dbReference>
<evidence type="ECO:0000313" key="11">
    <source>
        <dbReference type="Proteomes" id="UP000003806"/>
    </source>
</evidence>
<dbReference type="InterPro" id="IPR058579">
    <property type="entry name" value="IspG_C"/>
</dbReference>
<evidence type="ECO:0000256" key="6">
    <source>
        <dbReference type="ARBA" id="ARBA00023229"/>
    </source>
</evidence>
<proteinExistence type="inferred from homology"/>
<organism evidence="10 11">
    <name type="scientific">Jonquetella anthropi DSM 22815</name>
    <dbReference type="NCBI Taxonomy" id="885272"/>
    <lineage>
        <taxon>Bacteria</taxon>
        <taxon>Thermotogati</taxon>
        <taxon>Synergistota</taxon>
        <taxon>Synergistia</taxon>
        <taxon>Synergistales</taxon>
        <taxon>Dethiosulfovibrionaceae</taxon>
        <taxon>Jonquetella</taxon>
    </lineage>
</organism>
<dbReference type="Gene3D" id="3.20.20.20">
    <property type="entry name" value="Dihydropteroate synthase-like"/>
    <property type="match status" value="1"/>
</dbReference>
<accession>H0UK76</accession>
<evidence type="ECO:0000256" key="5">
    <source>
        <dbReference type="ARBA" id="ARBA00023014"/>
    </source>
</evidence>
<dbReference type="InterPro" id="IPR004588">
    <property type="entry name" value="IspG_bac-typ"/>
</dbReference>
<dbReference type="Proteomes" id="UP000003806">
    <property type="component" value="Chromosome"/>
</dbReference>
<evidence type="ECO:0000256" key="2">
    <source>
        <dbReference type="ARBA" id="ARBA00022723"/>
    </source>
</evidence>
<dbReference type="GO" id="GO:0046872">
    <property type="term" value="F:metal ion binding"/>
    <property type="evidence" value="ECO:0007669"/>
    <property type="project" value="UniProtKB-KW"/>
</dbReference>
<dbReference type="EMBL" id="CM001376">
    <property type="protein sequence ID" value="EHM13085.1"/>
    <property type="molecule type" value="Genomic_DNA"/>
</dbReference>
<keyword evidence="3 7" id="KW-0560">Oxidoreductase</keyword>
<protein>
    <recommendedName>
        <fullName evidence="7">4-hydroxy-3-methylbut-2-en-1-yl diphosphate synthase (flavodoxin)</fullName>
        <ecNumber evidence="7">1.17.7.3</ecNumber>
    </recommendedName>
    <alternativeName>
        <fullName evidence="7">1-hydroxy-2-methyl-2-(E)-butenyl 4-diphosphate synthase</fullName>
    </alternativeName>
</protein>
<feature type="domain" description="IspG TIM-barrel" evidence="8">
    <location>
        <begin position="4"/>
        <end position="244"/>
    </location>
</feature>
<comment type="catalytic activity">
    <reaction evidence="7">
        <text>(2E)-4-hydroxy-3-methylbut-2-enyl diphosphate + oxidized [flavodoxin] + H2O + 2 H(+) = 2-C-methyl-D-erythritol 2,4-cyclic diphosphate + reduced [flavodoxin]</text>
        <dbReference type="Rhea" id="RHEA:43604"/>
        <dbReference type="Rhea" id="RHEA-COMP:10622"/>
        <dbReference type="Rhea" id="RHEA-COMP:10623"/>
        <dbReference type="ChEBI" id="CHEBI:15377"/>
        <dbReference type="ChEBI" id="CHEBI:15378"/>
        <dbReference type="ChEBI" id="CHEBI:57618"/>
        <dbReference type="ChEBI" id="CHEBI:58210"/>
        <dbReference type="ChEBI" id="CHEBI:58483"/>
        <dbReference type="ChEBI" id="CHEBI:128753"/>
        <dbReference type="EC" id="1.17.7.3"/>
    </reaction>
</comment>
<sequence>MSRRTVTIEGLTIGGSSPVRVESMLSKPLSDLSGCLEQLKSLASHGCELVRVAFPNRQSLPLLEQLNQLSPLPLMADIHFAPVLAESAVQAGLPAVRINPGNMGSPAHLARFVCMAKERGTVIRIGANGGSLNAKQLADAGGDRAAALAAAVGEQVEMLLSCGFEDLIISAKSSNLQEAVRANALLFNRYGEWPFHVGITEAGWGIDGTVKSACGIGAILLSGIGDTIRVSLSQAPEDEADVAWSILRGLGLRQRGGRLVSCPTCGRKQLDTAGIVPQLEEFVKSLPDGFTLAVMGCEVNGPREASCADLGVAGSAAGMIVFRGGQVVARCRVENLIETLKSLVPDRHSH</sequence>
<comment type="cofactor">
    <cofactor evidence="7">
        <name>[4Fe-4S] cluster</name>
        <dbReference type="ChEBI" id="CHEBI:49883"/>
    </cofactor>
    <text evidence="7">Binds 1 [4Fe-4S] cluster.</text>
</comment>
<feature type="binding site" evidence="7">
    <location>
        <position position="265"/>
    </location>
    <ligand>
        <name>[4Fe-4S] cluster</name>
        <dbReference type="ChEBI" id="CHEBI:49883"/>
    </ligand>
</feature>
<dbReference type="GO" id="GO:0051539">
    <property type="term" value="F:4 iron, 4 sulfur cluster binding"/>
    <property type="evidence" value="ECO:0007669"/>
    <property type="project" value="UniProtKB-UniRule"/>
</dbReference>
<dbReference type="UniPathway" id="UPA00056">
    <property type="reaction ID" value="UER00096"/>
</dbReference>
<dbReference type="eggNOG" id="COG0821">
    <property type="taxonomic scope" value="Bacteria"/>
</dbReference>
<keyword evidence="6 7" id="KW-0414">Isoprene biosynthesis</keyword>
<evidence type="ECO:0000256" key="7">
    <source>
        <dbReference type="HAMAP-Rule" id="MF_00159"/>
    </source>
</evidence>
<keyword evidence="4 7" id="KW-0408">Iron</keyword>
<dbReference type="Gene3D" id="3.30.413.10">
    <property type="entry name" value="Sulfite Reductase Hemoprotein, domain 1"/>
    <property type="match status" value="1"/>
</dbReference>
<comment type="pathway">
    <text evidence="7">Isoprenoid biosynthesis; isopentenyl diphosphate biosynthesis via DXP pathway; isopentenyl diphosphate from 1-deoxy-D-xylulose 5-phosphate: step 5/6.</text>
</comment>
<evidence type="ECO:0000313" key="10">
    <source>
        <dbReference type="EMBL" id="EHM13085.1"/>
    </source>
</evidence>
<dbReference type="GO" id="GO:0019288">
    <property type="term" value="P:isopentenyl diphosphate biosynthetic process, methylerythritol 4-phosphate pathway"/>
    <property type="evidence" value="ECO:0007669"/>
    <property type="project" value="UniProtKB-UniRule"/>
</dbReference>
<feature type="binding site" evidence="7">
    <location>
        <position position="262"/>
    </location>
    <ligand>
        <name>[4Fe-4S] cluster</name>
        <dbReference type="ChEBI" id="CHEBI:49883"/>
    </ligand>
</feature>
<keyword evidence="5 7" id="KW-0411">Iron-sulfur</keyword>
<dbReference type="Pfam" id="PF04551">
    <property type="entry name" value="GcpE"/>
    <property type="match status" value="1"/>
</dbReference>
<dbReference type="SUPFAM" id="SSF56014">
    <property type="entry name" value="Nitrite and sulphite reductase 4Fe-4S domain-like"/>
    <property type="match status" value="1"/>
</dbReference>
<dbReference type="OrthoDB" id="9803214at2"/>
<evidence type="ECO:0000259" key="9">
    <source>
        <dbReference type="Pfam" id="PF26540"/>
    </source>
</evidence>
<dbReference type="PANTHER" id="PTHR30454:SF0">
    <property type="entry name" value="4-HYDROXY-3-METHYLBUT-2-EN-1-YL DIPHOSPHATE SYNTHASE (FERREDOXIN), CHLOROPLASTIC"/>
    <property type="match status" value="1"/>
</dbReference>
<comment type="function">
    <text evidence="7">Converts 2C-methyl-D-erythritol 2,4-cyclodiphosphate (ME-2,4cPP) into 1-hydroxy-2-methyl-2-(E)-butenyl 4-diphosphate.</text>
</comment>
<reference evidence="10 11" key="1">
    <citation type="submission" date="2011-11" db="EMBL/GenBank/DDBJ databases">
        <title>The Noncontiguous Finished genome of Jonquetella anthropi DSM 22815.</title>
        <authorList>
            <consortium name="US DOE Joint Genome Institute (JGI-PGF)"/>
            <person name="Lucas S."/>
            <person name="Copeland A."/>
            <person name="Lapidus A."/>
            <person name="Glavina del Rio T."/>
            <person name="Dalin E."/>
            <person name="Tice H."/>
            <person name="Bruce D."/>
            <person name="Goodwin L."/>
            <person name="Pitluck S."/>
            <person name="Peters L."/>
            <person name="Mikhailova N."/>
            <person name="Held B."/>
            <person name="Kyrpides N."/>
            <person name="Mavromatis K."/>
            <person name="Ivanova N."/>
            <person name="Markowitz V."/>
            <person name="Cheng J.-F."/>
            <person name="Hugenholtz P."/>
            <person name="Woyke T."/>
            <person name="Wu D."/>
            <person name="Gronow S."/>
            <person name="Wellnitz S."/>
            <person name="Brambilla E."/>
            <person name="Klenk H.-P."/>
            <person name="Eisen J.A."/>
        </authorList>
    </citation>
    <scope>NUCLEOTIDE SEQUENCE [LARGE SCALE GENOMIC DNA]</scope>
    <source>
        <strain evidence="10 11">DSM 22815</strain>
    </source>
</reference>
<feature type="binding site" evidence="7">
    <location>
        <position position="297"/>
    </location>
    <ligand>
        <name>[4Fe-4S] cluster</name>
        <dbReference type="ChEBI" id="CHEBI:49883"/>
    </ligand>
</feature>
<gene>
    <name evidence="7" type="primary">ispG</name>
    <name evidence="10" type="ORF">JonanDRAFT_0699</name>
</gene>
<feature type="binding site" evidence="7">
    <location>
        <position position="304"/>
    </location>
    <ligand>
        <name>[4Fe-4S] cluster</name>
        <dbReference type="ChEBI" id="CHEBI:49883"/>
    </ligand>
</feature>
<evidence type="ECO:0000256" key="1">
    <source>
        <dbReference type="ARBA" id="ARBA00022485"/>
    </source>
</evidence>
<name>H0UK76_9BACT</name>
<dbReference type="PANTHER" id="PTHR30454">
    <property type="entry name" value="4-HYDROXY-3-METHYLBUT-2-EN-1-YL DIPHOSPHATE SYNTHASE"/>
    <property type="match status" value="1"/>
</dbReference>
<dbReference type="GO" id="GO:0016114">
    <property type="term" value="P:terpenoid biosynthetic process"/>
    <property type="evidence" value="ECO:0007669"/>
    <property type="project" value="InterPro"/>
</dbReference>
<dbReference type="InterPro" id="IPR011005">
    <property type="entry name" value="Dihydropteroate_synth-like_sf"/>
</dbReference>
<evidence type="ECO:0000259" key="8">
    <source>
        <dbReference type="Pfam" id="PF04551"/>
    </source>
</evidence>
<dbReference type="InterPro" id="IPR058578">
    <property type="entry name" value="IspG_TIM"/>
</dbReference>
<keyword evidence="11" id="KW-1185">Reference proteome</keyword>
<comment type="similarity">
    <text evidence="7">Belongs to the IspG family.</text>
</comment>
<dbReference type="EC" id="1.17.7.3" evidence="7"/>
<dbReference type="RefSeq" id="WP_008522789.1">
    <property type="nucleotide sequence ID" value="NZ_CM001376.1"/>
</dbReference>